<dbReference type="Proteomes" id="UP000622890">
    <property type="component" value="Unassembled WGS sequence"/>
</dbReference>
<evidence type="ECO:0000313" key="3">
    <source>
        <dbReference type="Proteomes" id="UP000622890"/>
    </source>
</evidence>
<proteinExistence type="predicted"/>
<accession>A0A934W610</accession>
<organism evidence="2 3">
    <name type="scientific">Noviherbaspirillum pedocola</name>
    <dbReference type="NCBI Taxonomy" id="2801341"/>
    <lineage>
        <taxon>Bacteria</taxon>
        <taxon>Pseudomonadati</taxon>
        <taxon>Pseudomonadota</taxon>
        <taxon>Betaproteobacteria</taxon>
        <taxon>Burkholderiales</taxon>
        <taxon>Oxalobacteraceae</taxon>
        <taxon>Noviherbaspirillum</taxon>
    </lineage>
</organism>
<protein>
    <submittedName>
        <fullName evidence="2">Uncharacterized protein</fullName>
    </submittedName>
</protein>
<dbReference type="InterPro" id="IPR034871">
    <property type="entry name" value="Allene_oxi_cyc_sf"/>
</dbReference>
<keyword evidence="1" id="KW-0732">Signal</keyword>
<feature type="signal peptide" evidence="1">
    <location>
        <begin position="1"/>
        <end position="28"/>
    </location>
</feature>
<feature type="chain" id="PRO_5037334430" evidence="1">
    <location>
        <begin position="29"/>
        <end position="198"/>
    </location>
</feature>
<evidence type="ECO:0000313" key="2">
    <source>
        <dbReference type="EMBL" id="MBK4732999.1"/>
    </source>
</evidence>
<evidence type="ECO:0000256" key="1">
    <source>
        <dbReference type="SAM" id="SignalP"/>
    </source>
</evidence>
<dbReference type="GO" id="GO:0046423">
    <property type="term" value="F:allene-oxide cyclase activity"/>
    <property type="evidence" value="ECO:0007669"/>
    <property type="project" value="InterPro"/>
</dbReference>
<dbReference type="RefSeq" id="WP_200589412.1">
    <property type="nucleotide sequence ID" value="NZ_JAEPBG010000001.1"/>
</dbReference>
<keyword evidence="3" id="KW-1185">Reference proteome</keyword>
<sequence>MKSKSKFFSFAGSMLFSALAFSPVSSEAALLNLPLNINLNTQETVTPIQLAKGVSCPAGTAFVGMSAGTGTITVGAGSRGYSGPITATATDCATSNLQFSDGKLTITAVNGDKLTATYFGAFIPTATPGLFTINGGAFTITGGTGIFAGASGTGQLQGTELINPANPLYYGKLQATGTISFPLPNFEQGNTFGRQSEQ</sequence>
<dbReference type="EMBL" id="JAEPBG010000001">
    <property type="protein sequence ID" value="MBK4732999.1"/>
    <property type="molecule type" value="Genomic_DNA"/>
</dbReference>
<name>A0A934W610_9BURK</name>
<gene>
    <name evidence="2" type="ORF">JJB74_00010</name>
</gene>
<dbReference type="GO" id="GO:0009695">
    <property type="term" value="P:jasmonic acid biosynthetic process"/>
    <property type="evidence" value="ECO:0007669"/>
    <property type="project" value="InterPro"/>
</dbReference>
<reference evidence="2" key="1">
    <citation type="submission" date="2021-01" db="EMBL/GenBank/DDBJ databases">
        <title>Genome sequence of strain Noviherbaspirillum sp. DKR-6.</title>
        <authorList>
            <person name="Chaudhary D.K."/>
        </authorList>
    </citation>
    <scope>NUCLEOTIDE SEQUENCE</scope>
    <source>
        <strain evidence="2">DKR-6</strain>
    </source>
</reference>
<dbReference type="SUPFAM" id="SSF141493">
    <property type="entry name" value="Allene oxide cyclase-like"/>
    <property type="match status" value="1"/>
</dbReference>
<dbReference type="AlphaFoldDB" id="A0A934W610"/>
<comment type="caution">
    <text evidence="2">The sequence shown here is derived from an EMBL/GenBank/DDBJ whole genome shotgun (WGS) entry which is preliminary data.</text>
</comment>